<dbReference type="InterPro" id="IPR008011">
    <property type="entry name" value="Complex1_LYR_dom"/>
</dbReference>
<dbReference type="InterPro" id="IPR045294">
    <property type="entry name" value="Complex1_LYR_LYRM1"/>
</dbReference>
<name>A0AAD9R2E5_ACRCE</name>
<dbReference type="GO" id="GO:0005739">
    <property type="term" value="C:mitochondrion"/>
    <property type="evidence" value="ECO:0007669"/>
    <property type="project" value="TreeGrafter"/>
</dbReference>
<evidence type="ECO:0000259" key="3">
    <source>
        <dbReference type="Pfam" id="PF05347"/>
    </source>
</evidence>
<proteinExistence type="inferred from homology"/>
<dbReference type="AlphaFoldDB" id="A0AAD9R2E5"/>
<protein>
    <submittedName>
        <fullName evidence="4">LYR motif containing protein 1</fullName>
    </submittedName>
</protein>
<comment type="similarity">
    <text evidence="1">Belongs to the complex I LYR family.</text>
</comment>
<accession>A0AAD9R2E5</accession>
<organism evidence="4 5">
    <name type="scientific">Acropora cervicornis</name>
    <name type="common">Staghorn coral</name>
    <dbReference type="NCBI Taxonomy" id="6130"/>
    <lineage>
        <taxon>Eukaryota</taxon>
        <taxon>Metazoa</taxon>
        <taxon>Cnidaria</taxon>
        <taxon>Anthozoa</taxon>
        <taxon>Hexacorallia</taxon>
        <taxon>Scleractinia</taxon>
        <taxon>Astrocoeniina</taxon>
        <taxon>Acroporidae</taxon>
        <taxon>Acropora</taxon>
    </lineage>
</organism>
<dbReference type="InterPro" id="IPR040330">
    <property type="entry name" value="LYRM1"/>
</dbReference>
<dbReference type="PANTHER" id="PTHR14273">
    <property type="entry name" value="LYR MOTIF-CONTAINING PROTEIN 1"/>
    <property type="match status" value="1"/>
</dbReference>
<dbReference type="EMBL" id="JARQWQ010000005">
    <property type="protein sequence ID" value="KAK2571815.1"/>
    <property type="molecule type" value="Genomic_DNA"/>
</dbReference>
<evidence type="ECO:0000313" key="5">
    <source>
        <dbReference type="Proteomes" id="UP001249851"/>
    </source>
</evidence>
<feature type="domain" description="Complex 1 LYR protein" evidence="3">
    <location>
        <begin position="4"/>
        <end position="68"/>
    </location>
</feature>
<comment type="caution">
    <text evidence="4">The sequence shown here is derived from an EMBL/GenBank/DDBJ whole genome shotgun (WGS) entry which is preliminary data.</text>
</comment>
<keyword evidence="5" id="KW-1185">Reference proteome</keyword>
<evidence type="ECO:0000256" key="2">
    <source>
        <dbReference type="SAM" id="MobiDB-lite"/>
    </source>
</evidence>
<dbReference type="CDD" id="cd20261">
    <property type="entry name" value="Complex1_LYR_LYRM1"/>
    <property type="match status" value="1"/>
</dbReference>
<feature type="region of interest" description="Disordered" evidence="2">
    <location>
        <begin position="79"/>
        <end position="118"/>
    </location>
</feature>
<dbReference type="Pfam" id="PF05347">
    <property type="entry name" value="Complex1_LYR"/>
    <property type="match status" value="1"/>
</dbReference>
<evidence type="ECO:0000313" key="4">
    <source>
        <dbReference type="EMBL" id="KAK2571815.1"/>
    </source>
</evidence>
<sequence length="118" mass="14376">MFRQDVLSLYRRIFRISRQWEAVMPTNTEKERQYIQEEARKLFHRNKTITNPEEIRLHIHEANSRIDMALHYRSPYPRLMHMPPSAVPKTSKRQRKAQERIRKQAKPVYMLSDDDVDK</sequence>
<gene>
    <name evidence="4" type="ORF">P5673_003216</name>
</gene>
<evidence type="ECO:0000256" key="1">
    <source>
        <dbReference type="ARBA" id="ARBA00009508"/>
    </source>
</evidence>
<reference evidence="4" key="1">
    <citation type="journal article" date="2023" name="G3 (Bethesda)">
        <title>Whole genome assembly and annotation of the endangered Caribbean coral Acropora cervicornis.</title>
        <authorList>
            <person name="Selwyn J.D."/>
            <person name="Vollmer S.V."/>
        </authorList>
    </citation>
    <scope>NUCLEOTIDE SEQUENCE</scope>
    <source>
        <strain evidence="4">K2</strain>
    </source>
</reference>
<reference evidence="4" key="2">
    <citation type="journal article" date="2023" name="Science">
        <title>Genomic signatures of disease resistance in endangered staghorn corals.</title>
        <authorList>
            <person name="Vollmer S.V."/>
            <person name="Selwyn J.D."/>
            <person name="Despard B.A."/>
            <person name="Roesel C.L."/>
        </authorList>
    </citation>
    <scope>NUCLEOTIDE SEQUENCE</scope>
    <source>
        <strain evidence="4">K2</strain>
    </source>
</reference>
<dbReference type="Proteomes" id="UP001249851">
    <property type="component" value="Unassembled WGS sequence"/>
</dbReference>
<dbReference type="PANTHER" id="PTHR14273:SF0">
    <property type="entry name" value="LYR MOTIF-CONTAINING PROTEIN 1"/>
    <property type="match status" value="1"/>
</dbReference>